<dbReference type="GO" id="GO:0016020">
    <property type="term" value="C:membrane"/>
    <property type="evidence" value="ECO:0007669"/>
    <property type="project" value="UniProtKB-SubCell"/>
</dbReference>
<feature type="domain" description="Peptidase S54 rhomboid" evidence="7">
    <location>
        <begin position="62"/>
        <end position="208"/>
    </location>
</feature>
<dbReference type="Proteomes" id="UP000590740">
    <property type="component" value="Unassembled WGS sequence"/>
</dbReference>
<dbReference type="InterPro" id="IPR035952">
    <property type="entry name" value="Rhomboid-like_sf"/>
</dbReference>
<feature type="compositionally biased region" description="Low complexity" evidence="5">
    <location>
        <begin position="230"/>
        <end position="243"/>
    </location>
</feature>
<evidence type="ECO:0000256" key="3">
    <source>
        <dbReference type="ARBA" id="ARBA00022989"/>
    </source>
</evidence>
<evidence type="ECO:0000256" key="1">
    <source>
        <dbReference type="ARBA" id="ARBA00004141"/>
    </source>
</evidence>
<feature type="transmembrane region" description="Helical" evidence="6">
    <location>
        <begin position="138"/>
        <end position="158"/>
    </location>
</feature>
<protein>
    <recommendedName>
        <fullName evidence="11">Rhomboid family intramembrane serine protease</fullName>
    </recommendedName>
</protein>
<sequence length="284" mass="31948">MFDSWLPESKDHLPLTWWKTHPVYLAAIIALVGVGSIILTSLLGTAGAHWLVYTYHNAFVEGRFWTLFTYVLFNIPDIWVVLGCYMLWNFGEALERHLGRRSFVKLLVLLWLTPPLLATLMGLVGFKGPMSFGMVFGMPFAAGIQMLEFGVFNAFAALYPRAKISMIVITIDAWQLAAIFNVIYALQHILVRDWPGLFILLGCIAVAWVFIRYETGALSLPSLPRRAPKTTRPAQKAAKAAPKSNTPTVDDILDKISHHGMQSLTAEERRILDKASEEMKRRAD</sequence>
<evidence type="ECO:0000259" key="8">
    <source>
        <dbReference type="Pfam" id="PF20216"/>
    </source>
</evidence>
<dbReference type="SUPFAM" id="SSF144091">
    <property type="entry name" value="Rhomboid-like"/>
    <property type="match status" value="1"/>
</dbReference>
<comment type="subcellular location">
    <subcellularLocation>
        <location evidence="1">Membrane</location>
        <topology evidence="1">Multi-pass membrane protein</topology>
    </subcellularLocation>
</comment>
<proteinExistence type="predicted"/>
<evidence type="ECO:0000313" key="10">
    <source>
        <dbReference type="Proteomes" id="UP000590740"/>
    </source>
</evidence>
<dbReference type="GO" id="GO:0004252">
    <property type="term" value="F:serine-type endopeptidase activity"/>
    <property type="evidence" value="ECO:0007669"/>
    <property type="project" value="InterPro"/>
</dbReference>
<evidence type="ECO:0000256" key="4">
    <source>
        <dbReference type="ARBA" id="ARBA00023136"/>
    </source>
</evidence>
<dbReference type="Pfam" id="PF20216">
    <property type="entry name" value="DUF6576"/>
    <property type="match status" value="1"/>
</dbReference>
<feature type="transmembrane region" description="Helical" evidence="6">
    <location>
        <begin position="108"/>
        <end position="126"/>
    </location>
</feature>
<dbReference type="EMBL" id="JACHIG010000012">
    <property type="protein sequence ID" value="MBB5034977.1"/>
    <property type="molecule type" value="Genomic_DNA"/>
</dbReference>
<feature type="transmembrane region" description="Helical" evidence="6">
    <location>
        <begin position="23"/>
        <end position="52"/>
    </location>
</feature>
<dbReference type="InterPro" id="IPR022764">
    <property type="entry name" value="Peptidase_S54_rhomboid_dom"/>
</dbReference>
<accession>A0A7W7YFB0</accession>
<feature type="transmembrane region" description="Helical" evidence="6">
    <location>
        <begin position="196"/>
        <end position="213"/>
    </location>
</feature>
<evidence type="ECO:0000256" key="2">
    <source>
        <dbReference type="ARBA" id="ARBA00022692"/>
    </source>
</evidence>
<evidence type="ECO:0000259" key="7">
    <source>
        <dbReference type="Pfam" id="PF01694"/>
    </source>
</evidence>
<reference evidence="9 10" key="1">
    <citation type="submission" date="2020-08" db="EMBL/GenBank/DDBJ databases">
        <title>Genomic Encyclopedia of Type Strains, Phase IV (KMG-IV): sequencing the most valuable type-strain genomes for metagenomic binning, comparative biology and taxonomic classification.</title>
        <authorList>
            <person name="Goeker M."/>
        </authorList>
    </citation>
    <scope>NUCLEOTIDE SEQUENCE [LARGE SCALE GENOMIC DNA]</scope>
    <source>
        <strain evidence="9 10">DSM 12252</strain>
    </source>
</reference>
<feature type="region of interest" description="Disordered" evidence="5">
    <location>
        <begin position="224"/>
        <end position="251"/>
    </location>
</feature>
<name>A0A7W7YFB0_9BACT</name>
<dbReference type="AlphaFoldDB" id="A0A7W7YFB0"/>
<dbReference type="InterPro" id="IPR046483">
    <property type="entry name" value="DUF6576"/>
</dbReference>
<organism evidence="9 10">
    <name type="scientific">Prosthecobacter vanneervenii</name>
    <dbReference type="NCBI Taxonomy" id="48466"/>
    <lineage>
        <taxon>Bacteria</taxon>
        <taxon>Pseudomonadati</taxon>
        <taxon>Verrucomicrobiota</taxon>
        <taxon>Verrucomicrobiia</taxon>
        <taxon>Verrucomicrobiales</taxon>
        <taxon>Verrucomicrobiaceae</taxon>
        <taxon>Prosthecobacter</taxon>
    </lineage>
</organism>
<keyword evidence="4 6" id="KW-0472">Membrane</keyword>
<feature type="transmembrane region" description="Helical" evidence="6">
    <location>
        <begin position="164"/>
        <end position="184"/>
    </location>
</feature>
<dbReference type="Pfam" id="PF01694">
    <property type="entry name" value="Rhomboid"/>
    <property type="match status" value="1"/>
</dbReference>
<comment type="caution">
    <text evidence="9">The sequence shown here is derived from an EMBL/GenBank/DDBJ whole genome shotgun (WGS) entry which is preliminary data.</text>
</comment>
<dbReference type="Gene3D" id="1.20.1540.10">
    <property type="entry name" value="Rhomboid-like"/>
    <property type="match status" value="1"/>
</dbReference>
<gene>
    <name evidence="9" type="ORF">HNQ65_004585</name>
</gene>
<feature type="domain" description="DUF6576" evidence="8">
    <location>
        <begin position="249"/>
        <end position="277"/>
    </location>
</feature>
<evidence type="ECO:0000256" key="6">
    <source>
        <dbReference type="SAM" id="Phobius"/>
    </source>
</evidence>
<evidence type="ECO:0000313" key="9">
    <source>
        <dbReference type="EMBL" id="MBB5034977.1"/>
    </source>
</evidence>
<keyword evidence="2 6" id="KW-0812">Transmembrane</keyword>
<keyword evidence="10" id="KW-1185">Reference proteome</keyword>
<feature type="transmembrane region" description="Helical" evidence="6">
    <location>
        <begin position="64"/>
        <end position="88"/>
    </location>
</feature>
<evidence type="ECO:0008006" key="11">
    <source>
        <dbReference type="Google" id="ProtNLM"/>
    </source>
</evidence>
<evidence type="ECO:0000256" key="5">
    <source>
        <dbReference type="SAM" id="MobiDB-lite"/>
    </source>
</evidence>
<keyword evidence="3 6" id="KW-1133">Transmembrane helix</keyword>
<dbReference type="RefSeq" id="WP_184343299.1">
    <property type="nucleotide sequence ID" value="NZ_JACHIG010000012.1"/>
</dbReference>